<dbReference type="InterPro" id="IPR002562">
    <property type="entry name" value="3'-5'_exonuclease_dom"/>
</dbReference>
<accession>A0AA37I0H9</accession>
<dbReference type="SUPFAM" id="SSF53098">
    <property type="entry name" value="Ribonuclease H-like"/>
    <property type="match status" value="1"/>
</dbReference>
<dbReference type="PANTHER" id="PTHR47765:SF2">
    <property type="entry name" value="EXONUCLEASE MUT-7 HOMOLOG"/>
    <property type="match status" value="1"/>
</dbReference>
<dbReference type="Gene3D" id="3.30.420.10">
    <property type="entry name" value="Ribonuclease H-like superfamily/Ribonuclease H"/>
    <property type="match status" value="1"/>
</dbReference>
<keyword evidence="4" id="KW-1185">Reference proteome</keyword>
<dbReference type="InterPro" id="IPR036397">
    <property type="entry name" value="RNaseH_sf"/>
</dbReference>
<keyword evidence="2" id="KW-0269">Exonuclease</keyword>
<feature type="domain" description="3'-5' exonuclease" evidence="1">
    <location>
        <begin position="26"/>
        <end position="195"/>
    </location>
</feature>
<keyword evidence="2" id="KW-0540">Nuclease</keyword>
<dbReference type="EMBL" id="BPTR01000001">
    <property type="protein sequence ID" value="GJG26760.1"/>
    <property type="molecule type" value="Genomic_DNA"/>
</dbReference>
<dbReference type="GO" id="GO:0008408">
    <property type="term" value="F:3'-5' exonuclease activity"/>
    <property type="evidence" value="ECO:0007669"/>
    <property type="project" value="InterPro"/>
</dbReference>
<dbReference type="InterPro" id="IPR052408">
    <property type="entry name" value="Exonuclease_MUT-7-like"/>
</dbReference>
<dbReference type="Pfam" id="PF01612">
    <property type="entry name" value="DNA_pol_A_exo1"/>
    <property type="match status" value="1"/>
</dbReference>
<dbReference type="EMBL" id="NPJF01000050">
    <property type="protein sequence ID" value="OYP54059.1"/>
    <property type="molecule type" value="Genomic_DNA"/>
</dbReference>
<dbReference type="CDD" id="cd06141">
    <property type="entry name" value="WRN_exo"/>
    <property type="match status" value="1"/>
</dbReference>
<reference evidence="2" key="2">
    <citation type="submission" date="2021-08" db="EMBL/GenBank/DDBJ databases">
        <title>Prevotella lacticifex sp. nov., isolated from rumen of cow.</title>
        <authorList>
            <person name="Shinkai T."/>
            <person name="Ikeyama N."/>
            <person name="Kumagai M."/>
            <person name="Ohmori H."/>
            <person name="Sakamoto M."/>
            <person name="Ohkuma M."/>
            <person name="Mitsumori M."/>
        </authorList>
    </citation>
    <scope>NUCLEOTIDE SEQUENCE</scope>
    <source>
        <strain evidence="2">DSM 11371</strain>
    </source>
</reference>
<dbReference type="GO" id="GO:0003676">
    <property type="term" value="F:nucleic acid binding"/>
    <property type="evidence" value="ECO:0007669"/>
    <property type="project" value="InterPro"/>
</dbReference>
<dbReference type="SMART" id="SM00474">
    <property type="entry name" value="35EXOc"/>
    <property type="match status" value="1"/>
</dbReference>
<evidence type="ECO:0000313" key="2">
    <source>
        <dbReference type="EMBL" id="GJG26760.1"/>
    </source>
</evidence>
<gene>
    <name evidence="3" type="ORF">CIK91_09510</name>
    <name evidence="2" type="ORF">PRRU23_04600</name>
</gene>
<sequence>MKKKIFNKFDKHAINELPRVLFPGRIVTILTPGETEKAVNYLLDSDILGFDTETRPVFRRGKQNKVSLLQVCNREICFLFRLNRTGLTPAIIRLLEDTRVTKIGLSWHDDLLGLHKLGDFEAGSFVELQNLAPKIGIEDKSLQKIYANLFHQKISKSQRLTNWEADVLKDSQKLYAATDAWTCIQIYDELQRLISTREYELEKVTELVPEEKTIVTETHTEEYIQNGKL</sequence>
<dbReference type="RefSeq" id="WP_006283218.1">
    <property type="nucleotide sequence ID" value="NZ_BPTR01000001.1"/>
</dbReference>
<evidence type="ECO:0000313" key="3">
    <source>
        <dbReference type="EMBL" id="OYP54059.1"/>
    </source>
</evidence>
<dbReference type="AlphaFoldDB" id="A0AA37I0H9"/>
<organism evidence="2 5">
    <name type="scientific">Segatella bryantii</name>
    <name type="common">Prevotella bryantii</name>
    <dbReference type="NCBI Taxonomy" id="77095"/>
    <lineage>
        <taxon>Bacteria</taxon>
        <taxon>Pseudomonadati</taxon>
        <taxon>Bacteroidota</taxon>
        <taxon>Bacteroidia</taxon>
        <taxon>Bacteroidales</taxon>
        <taxon>Prevotellaceae</taxon>
        <taxon>Segatella</taxon>
    </lineage>
</organism>
<dbReference type="GO" id="GO:0006139">
    <property type="term" value="P:nucleobase-containing compound metabolic process"/>
    <property type="evidence" value="ECO:0007669"/>
    <property type="project" value="InterPro"/>
</dbReference>
<dbReference type="PANTHER" id="PTHR47765">
    <property type="entry name" value="3'-5' EXONUCLEASE DOMAIN-CONTAINING PROTEIN"/>
    <property type="match status" value="1"/>
</dbReference>
<dbReference type="Proteomes" id="UP000887043">
    <property type="component" value="Unassembled WGS sequence"/>
</dbReference>
<protein>
    <submittedName>
        <fullName evidence="2 3">3'-5' exonuclease</fullName>
    </submittedName>
</protein>
<dbReference type="GeneID" id="72480185"/>
<evidence type="ECO:0000313" key="4">
    <source>
        <dbReference type="Proteomes" id="UP000216189"/>
    </source>
</evidence>
<proteinExistence type="predicted"/>
<name>A0AA37I0H9_SEGBR</name>
<reference evidence="3 4" key="1">
    <citation type="submission" date="2017-08" db="EMBL/GenBank/DDBJ databases">
        <title>Comparative genomics of non-oral Prevotella species.</title>
        <authorList>
            <person name="Accetto T."/>
            <person name="Nograsek B."/>
            <person name="Avgustin G."/>
        </authorList>
    </citation>
    <scope>NUCLEOTIDE SEQUENCE [LARGE SCALE GENOMIC DNA]</scope>
    <source>
        <strain evidence="3 4">TC1-1</strain>
    </source>
</reference>
<comment type="caution">
    <text evidence="2">The sequence shown here is derived from an EMBL/GenBank/DDBJ whole genome shotgun (WGS) entry which is preliminary data.</text>
</comment>
<keyword evidence="2" id="KW-0378">Hydrolase</keyword>
<evidence type="ECO:0000313" key="5">
    <source>
        <dbReference type="Proteomes" id="UP000887043"/>
    </source>
</evidence>
<evidence type="ECO:0000259" key="1">
    <source>
        <dbReference type="SMART" id="SM00474"/>
    </source>
</evidence>
<dbReference type="InterPro" id="IPR012337">
    <property type="entry name" value="RNaseH-like_sf"/>
</dbReference>
<dbReference type="Proteomes" id="UP000216189">
    <property type="component" value="Unassembled WGS sequence"/>
</dbReference>